<dbReference type="EMBL" id="PCWM01000056">
    <property type="protein sequence ID" value="PIR03054.1"/>
    <property type="molecule type" value="Genomic_DNA"/>
</dbReference>
<dbReference type="GO" id="GO:0016758">
    <property type="term" value="F:hexosyltransferase activity"/>
    <property type="evidence" value="ECO:0007669"/>
    <property type="project" value="TreeGrafter"/>
</dbReference>
<accession>A0A2H0N2C1</accession>
<gene>
    <name evidence="3" type="ORF">COV60_02445</name>
</gene>
<dbReference type="PANTHER" id="PTHR34136">
    <property type="match status" value="1"/>
</dbReference>
<sequence>MVKILGIRVDDLDETKALALARSFLLDERQHTIFTPNPEMLVAARKNLDLHNALNNSSLNLCDGRGAQLFGRLTNRVSGVDFMQSLCALAAHENRSVYLLGSGSSEVVENTKKMLVKNYPTLCVVGVDPGPRLDAVGKGDSRDTIACIHSACPDILFVAFGHQKQELWIQKYLPDLPSVQIAMGVGGAFDLISGNKKRAPILLRTFGLEWAWRLLLEPRRIKRILTAVFIFPLYILKSKF</sequence>
<keyword evidence="2" id="KW-0808">Transferase</keyword>
<dbReference type="NCBIfam" id="TIGR00696">
    <property type="entry name" value="wecG_tagA_cpsF"/>
    <property type="match status" value="1"/>
</dbReference>
<reference evidence="3 4" key="1">
    <citation type="submission" date="2017-09" db="EMBL/GenBank/DDBJ databases">
        <title>Depth-based differentiation of microbial function through sediment-hosted aquifers and enrichment of novel symbionts in the deep terrestrial subsurface.</title>
        <authorList>
            <person name="Probst A.J."/>
            <person name="Ladd B."/>
            <person name="Jarett J.K."/>
            <person name="Geller-Mcgrath D.E."/>
            <person name="Sieber C.M."/>
            <person name="Emerson J.B."/>
            <person name="Anantharaman K."/>
            <person name="Thomas B.C."/>
            <person name="Malmstrom R."/>
            <person name="Stieglmeier M."/>
            <person name="Klingl A."/>
            <person name="Woyke T."/>
            <person name="Ryan C.M."/>
            <person name="Banfield J.F."/>
        </authorList>
    </citation>
    <scope>NUCLEOTIDE SEQUENCE [LARGE SCALE GENOMIC DNA]</scope>
    <source>
        <strain evidence="3">CG11_big_fil_rev_8_21_14_0_20_43_7</strain>
    </source>
</reference>
<proteinExistence type="predicted"/>
<evidence type="ECO:0000256" key="1">
    <source>
        <dbReference type="ARBA" id="ARBA00022676"/>
    </source>
</evidence>
<organism evidence="3 4">
    <name type="scientific">Candidatus Magasanikbacteria bacterium CG11_big_fil_rev_8_21_14_0_20_43_7</name>
    <dbReference type="NCBI Taxonomy" id="1974654"/>
    <lineage>
        <taxon>Bacteria</taxon>
        <taxon>Candidatus Magasanikiibacteriota</taxon>
    </lineage>
</organism>
<dbReference type="InterPro" id="IPR004629">
    <property type="entry name" value="WecG_TagA_CpsF"/>
</dbReference>
<dbReference type="Proteomes" id="UP000229782">
    <property type="component" value="Unassembled WGS sequence"/>
</dbReference>
<evidence type="ECO:0000313" key="4">
    <source>
        <dbReference type="Proteomes" id="UP000229782"/>
    </source>
</evidence>
<keyword evidence="1" id="KW-0328">Glycosyltransferase</keyword>
<dbReference type="PANTHER" id="PTHR34136:SF1">
    <property type="entry name" value="UDP-N-ACETYL-D-MANNOSAMINURONIC ACID TRANSFERASE"/>
    <property type="match status" value="1"/>
</dbReference>
<dbReference type="Pfam" id="PF03808">
    <property type="entry name" value="Glyco_tran_WecG"/>
    <property type="match status" value="1"/>
</dbReference>
<comment type="caution">
    <text evidence="3">The sequence shown here is derived from an EMBL/GenBank/DDBJ whole genome shotgun (WGS) entry which is preliminary data.</text>
</comment>
<dbReference type="CDD" id="cd06533">
    <property type="entry name" value="Glyco_transf_WecG_TagA"/>
    <property type="match status" value="1"/>
</dbReference>
<name>A0A2H0N2C1_9BACT</name>
<evidence type="ECO:0000313" key="3">
    <source>
        <dbReference type="EMBL" id="PIR03054.1"/>
    </source>
</evidence>
<evidence type="ECO:0000256" key="2">
    <source>
        <dbReference type="ARBA" id="ARBA00022679"/>
    </source>
</evidence>
<protein>
    <recommendedName>
        <fullName evidence="5">Glycosyltransferase</fullName>
    </recommendedName>
</protein>
<dbReference type="AlphaFoldDB" id="A0A2H0N2C1"/>
<evidence type="ECO:0008006" key="5">
    <source>
        <dbReference type="Google" id="ProtNLM"/>
    </source>
</evidence>